<dbReference type="GO" id="GO:0005096">
    <property type="term" value="F:GTPase activator activity"/>
    <property type="evidence" value="ECO:0007669"/>
    <property type="project" value="UniProtKB-KW"/>
</dbReference>
<dbReference type="Pfam" id="PF00566">
    <property type="entry name" value="RabGAP-TBC"/>
    <property type="match status" value="1"/>
</dbReference>
<dbReference type="InterPro" id="IPR000195">
    <property type="entry name" value="Rab-GAP-TBC_dom"/>
</dbReference>
<dbReference type="PANTHER" id="PTHR22957">
    <property type="entry name" value="TBC1 DOMAIN FAMILY MEMBER GTPASE-ACTIVATING PROTEIN"/>
    <property type="match status" value="1"/>
</dbReference>
<feature type="compositionally biased region" description="Basic and acidic residues" evidence="2">
    <location>
        <begin position="614"/>
        <end position="641"/>
    </location>
</feature>
<dbReference type="GO" id="GO:0005769">
    <property type="term" value="C:early endosome"/>
    <property type="evidence" value="ECO:0007669"/>
    <property type="project" value="TreeGrafter"/>
</dbReference>
<feature type="domain" description="Rab-GAP TBC" evidence="3">
    <location>
        <begin position="240"/>
        <end position="449"/>
    </location>
</feature>
<dbReference type="AlphaFoldDB" id="A0AAD9QXN6"/>
<dbReference type="PANTHER" id="PTHR22957:SF547">
    <property type="entry name" value="TBC1 DOMAIN FAMILY MEMBER 16"/>
    <property type="match status" value="1"/>
</dbReference>
<name>A0AAD9QXN6_ACRCE</name>
<dbReference type="FunFam" id="1.10.472.80:FF:000020">
    <property type="entry name" value="TBC1 domain family, member 16"/>
    <property type="match status" value="1"/>
</dbReference>
<proteinExistence type="predicted"/>
<feature type="region of interest" description="Disordered" evidence="2">
    <location>
        <begin position="558"/>
        <end position="583"/>
    </location>
</feature>
<dbReference type="PROSITE" id="PS50086">
    <property type="entry name" value="TBC_RABGAP"/>
    <property type="match status" value="1"/>
</dbReference>
<dbReference type="Gene3D" id="1.10.8.270">
    <property type="entry name" value="putative rabgap domain of human tbc1 domain family member 14 like domains"/>
    <property type="match status" value="1"/>
</dbReference>
<evidence type="ECO:0000313" key="4">
    <source>
        <dbReference type="EMBL" id="KAK2569437.1"/>
    </source>
</evidence>
<organism evidence="4 5">
    <name type="scientific">Acropora cervicornis</name>
    <name type="common">Staghorn coral</name>
    <dbReference type="NCBI Taxonomy" id="6130"/>
    <lineage>
        <taxon>Eukaryota</taxon>
        <taxon>Metazoa</taxon>
        <taxon>Cnidaria</taxon>
        <taxon>Anthozoa</taxon>
        <taxon>Hexacorallia</taxon>
        <taxon>Scleractinia</taxon>
        <taxon>Astrocoeniina</taxon>
        <taxon>Acroporidae</taxon>
        <taxon>Acropora</taxon>
    </lineage>
</organism>
<evidence type="ECO:0000256" key="2">
    <source>
        <dbReference type="SAM" id="MobiDB-lite"/>
    </source>
</evidence>
<feature type="compositionally biased region" description="Basic and acidic residues" evidence="2">
    <location>
        <begin position="558"/>
        <end position="575"/>
    </location>
</feature>
<dbReference type="FunFam" id="1.10.8.270:FF:000017">
    <property type="entry name" value="TBC1 domain family member 16"/>
    <property type="match status" value="1"/>
</dbReference>
<gene>
    <name evidence="4" type="ORF">P5673_006365</name>
</gene>
<keyword evidence="1" id="KW-0343">GTPase activation</keyword>
<comment type="caution">
    <text evidence="4">The sequence shown here is derived from an EMBL/GenBank/DDBJ whole genome shotgun (WGS) entry which is preliminary data.</text>
</comment>
<dbReference type="InterPro" id="IPR035969">
    <property type="entry name" value="Rab-GAP_TBC_sf"/>
</dbReference>
<keyword evidence="5" id="KW-1185">Reference proteome</keyword>
<dbReference type="EMBL" id="JARQWQ010000010">
    <property type="protein sequence ID" value="KAK2569437.1"/>
    <property type="molecule type" value="Genomic_DNA"/>
</dbReference>
<reference evidence="4" key="2">
    <citation type="journal article" date="2023" name="Science">
        <title>Genomic signatures of disease resistance in endangered staghorn corals.</title>
        <authorList>
            <person name="Vollmer S.V."/>
            <person name="Selwyn J.D."/>
            <person name="Despard B.A."/>
            <person name="Roesel C.L."/>
        </authorList>
    </citation>
    <scope>NUCLEOTIDE SEQUENCE</scope>
    <source>
        <strain evidence="4">K2</strain>
    </source>
</reference>
<dbReference type="SUPFAM" id="SSF47923">
    <property type="entry name" value="Ypt/Rab-GAP domain of gyp1p"/>
    <property type="match status" value="2"/>
</dbReference>
<dbReference type="Pfam" id="PF12068">
    <property type="entry name" value="PH_RBD"/>
    <property type="match status" value="1"/>
</dbReference>
<evidence type="ECO:0000256" key="1">
    <source>
        <dbReference type="ARBA" id="ARBA00022468"/>
    </source>
</evidence>
<evidence type="ECO:0000259" key="3">
    <source>
        <dbReference type="PROSITE" id="PS50086"/>
    </source>
</evidence>
<evidence type="ECO:0000313" key="5">
    <source>
        <dbReference type="Proteomes" id="UP001249851"/>
    </source>
</evidence>
<dbReference type="Gene3D" id="2.30.29.230">
    <property type="match status" value="1"/>
</dbReference>
<dbReference type="Proteomes" id="UP001249851">
    <property type="component" value="Unassembled WGS sequence"/>
</dbReference>
<protein>
    <submittedName>
        <fullName evidence="4">TBC1 domain family member 16</fullName>
    </submittedName>
</protein>
<dbReference type="Gene3D" id="1.10.472.80">
    <property type="entry name" value="Ypt/Rab-GAP domain of gyp1p, domain 3"/>
    <property type="match status" value="1"/>
</dbReference>
<feature type="region of interest" description="Disordered" evidence="2">
    <location>
        <begin position="614"/>
        <end position="706"/>
    </location>
</feature>
<dbReference type="SMART" id="SM00164">
    <property type="entry name" value="TBC"/>
    <property type="match status" value="1"/>
</dbReference>
<sequence>MLSHLIKFAVEGAAVYDSSFSSSFYVDSEDDLDESDELLFCKNNVCVHVKSALNDSHIPGYFKLSSKTRQSGHVRLRVTWIPNSFLSEQKVTSVNLKENCTNYKEPLISRKSPEMFNVDLSEMKTLRIFYDRDDVTCGQLVIGNLENHFKVFHFYHGGLDHIVQILEDWDWCSQVIEPLDQNEIRRKTFTIISKRNLKQGFHPEEGRFDPMASNIWRTFFNESGQIEDVANFRKAAFFGGLSPEVRKEAWKFLLQYFPFVSTSQQREQLRKEKEMQYAEIELSRKNKSELEKVQFWKTVQSIVDKDVVRTDRSHPYFAGDDNPNVAVMRNILLNYATYNHEVGYNQGMSDLLASVLAIVQDEVDAFWCFVGLIEGSVFVTPPKDDVMDKQLTYFRELLRMLVPDFYAHLLLQDSAMELLFCHRWLLLSFKREFFNEEVLKMWEACWSCYQTEYFHIFLCVAMVQEYGKVVVEKDMQADDILQFFTDLSMKMDGTRVLRVARQLLLKFRQLPGIPCSLRGLLSGPGIWDSAPLPEIQCSCHDRCLYLDTELMRVEEKYLEGENENTKTRANTEERPANPVSHDQEVNETLIGFDYHFNVHKVNGPKNCELECEQKRESDATVEKKEDTTSGIREEKTRKMPEEFEEAEANGIENKLGQQLPQNEKKNVHSFVENANDENTLESPFLKEGGEKLNTQASKIKTEEVNQ</sequence>
<accession>A0AAD9QXN6</accession>
<reference evidence="4" key="1">
    <citation type="journal article" date="2023" name="G3 (Bethesda)">
        <title>Whole genome assembly and annotation of the endangered Caribbean coral Acropora cervicornis.</title>
        <authorList>
            <person name="Selwyn J.D."/>
            <person name="Vollmer S.V."/>
        </authorList>
    </citation>
    <scope>NUCLEOTIDE SEQUENCE</scope>
    <source>
        <strain evidence="4">K2</strain>
    </source>
</reference>
<dbReference type="InterPro" id="IPR021935">
    <property type="entry name" value="SGSM1/2_RBD"/>
</dbReference>